<protein>
    <submittedName>
        <fullName evidence="1">Uncharacterized protein</fullName>
    </submittedName>
</protein>
<reference evidence="1 2" key="1">
    <citation type="submission" date="2017-07" db="EMBL/GenBank/DDBJ databases">
        <authorList>
            <person name="Sun Z.S."/>
            <person name="Albrecht U."/>
            <person name="Echele G."/>
            <person name="Lee C.C."/>
        </authorList>
    </citation>
    <scope>NUCLEOTIDE SEQUENCE [LARGE SCALE GENOMIC DNA]</scope>
    <source>
        <strain evidence="2">type strain: KCTC 22618</strain>
    </source>
</reference>
<dbReference type="RefSeq" id="WP_095074904.1">
    <property type="nucleotide sequence ID" value="NZ_LT899436.1"/>
</dbReference>
<keyword evidence="2" id="KW-1185">Reference proteome</keyword>
<dbReference type="KEGG" id="tje:TJEJU_4094"/>
<dbReference type="OrthoDB" id="1431065at2"/>
<accession>A0A238UFF3</accession>
<dbReference type="AlphaFoldDB" id="A0A238UFF3"/>
<organism evidence="1 2">
    <name type="scientific">Tenacibaculum jejuense</name>
    <dbReference type="NCBI Taxonomy" id="584609"/>
    <lineage>
        <taxon>Bacteria</taxon>
        <taxon>Pseudomonadati</taxon>
        <taxon>Bacteroidota</taxon>
        <taxon>Flavobacteriia</taxon>
        <taxon>Flavobacteriales</taxon>
        <taxon>Flavobacteriaceae</taxon>
        <taxon>Tenacibaculum</taxon>
    </lineage>
</organism>
<dbReference type="EMBL" id="LT899436">
    <property type="protein sequence ID" value="SNR17716.1"/>
    <property type="molecule type" value="Genomic_DNA"/>
</dbReference>
<gene>
    <name evidence="1" type="ORF">TJEJU_4094</name>
</gene>
<evidence type="ECO:0000313" key="1">
    <source>
        <dbReference type="EMBL" id="SNR17716.1"/>
    </source>
</evidence>
<evidence type="ECO:0000313" key="2">
    <source>
        <dbReference type="Proteomes" id="UP000215214"/>
    </source>
</evidence>
<sequence>MRKSILNTLNSLEAQLSKIHPIVDLLEKKSNSTAKELRDWLAETEELFKQSNLAEASMFAVKRGELSTYHPENSQHKRKQLLQFCSSLLTDAQGDVWKVYARLKDTIEKAKVSVKQLLGVIYQTKQFKYDVKTDFTQFINELWQFCTMHEQLRGITAQIQSLVNKTDVLLLIAEEIEIENL</sequence>
<proteinExistence type="predicted"/>
<name>A0A238UFF3_9FLAO</name>
<dbReference type="Proteomes" id="UP000215214">
    <property type="component" value="Chromosome TJEJU"/>
</dbReference>